<keyword evidence="8" id="KW-0966">Cell projection</keyword>
<feature type="coiled-coil region" evidence="10">
    <location>
        <begin position="17"/>
        <end position="104"/>
    </location>
</feature>
<evidence type="ECO:0000256" key="9">
    <source>
        <dbReference type="ARBA" id="ARBA00040857"/>
    </source>
</evidence>
<dbReference type="Pfam" id="PF03285">
    <property type="entry name" value="Paralemmin"/>
    <property type="match status" value="1"/>
</dbReference>
<evidence type="ECO:0000313" key="13">
    <source>
        <dbReference type="Proteomes" id="UP001274896"/>
    </source>
</evidence>
<dbReference type="PANTHER" id="PTHR46881">
    <property type="entry name" value="PALMDELPHIN"/>
    <property type="match status" value="1"/>
</dbReference>
<keyword evidence="13" id="KW-1185">Reference proteome</keyword>
<evidence type="ECO:0000256" key="8">
    <source>
        <dbReference type="ARBA" id="ARBA00023273"/>
    </source>
</evidence>
<organism evidence="12 13">
    <name type="scientific">Hemibagrus guttatus</name>
    <dbReference type="NCBI Taxonomy" id="175788"/>
    <lineage>
        <taxon>Eukaryota</taxon>
        <taxon>Metazoa</taxon>
        <taxon>Chordata</taxon>
        <taxon>Craniata</taxon>
        <taxon>Vertebrata</taxon>
        <taxon>Euteleostomi</taxon>
        <taxon>Actinopterygii</taxon>
        <taxon>Neopterygii</taxon>
        <taxon>Teleostei</taxon>
        <taxon>Ostariophysi</taxon>
        <taxon>Siluriformes</taxon>
        <taxon>Bagridae</taxon>
        <taxon>Hemibagrus</taxon>
    </lineage>
</organism>
<dbReference type="InterPro" id="IPR004965">
    <property type="entry name" value="Paralemmin"/>
</dbReference>
<evidence type="ECO:0000256" key="1">
    <source>
        <dbReference type="ARBA" id="ARBA00004279"/>
    </source>
</evidence>
<sequence length="270" mass="31462">MEEADLLRERLQAITEKRRIQEDIAKKRREIEEEKLKLQYLKKKALREQWLMDGLSGQNEQEEEAMRAQAQEEQQKATLLQQQIHRMEHEIEDLETEEMNISANEGLILKRLKEVERTTEDIIKEVNDDVQREMIQYIYSAIPDIPKSYTPNLMRRINTPVKDSGSEAEKKAMYAMKISVEKDLRTGKSHVLSSATVTPQEFQQKGIKVYDDGRKSVYAVQSTGKESEDTLDEMSFLEVEELLKKATAKKDPTDVEYHEPVFSTPQTLKK</sequence>
<feature type="compositionally biased region" description="Basic and acidic residues" evidence="11">
    <location>
        <begin position="248"/>
        <end position="259"/>
    </location>
</feature>
<gene>
    <name evidence="12" type="ORF">QTP70_001818</name>
</gene>
<comment type="subcellular location">
    <subcellularLocation>
        <location evidence="1">Cell projection</location>
        <location evidence="1">Dendrite</location>
    </subcellularLocation>
    <subcellularLocation>
        <location evidence="3">Cell projection</location>
        <location evidence="3">Dendritic spine</location>
    </subcellularLocation>
    <subcellularLocation>
        <location evidence="2">Cytoplasm</location>
    </subcellularLocation>
</comment>
<dbReference type="GO" id="GO:0043197">
    <property type="term" value="C:dendritic spine"/>
    <property type="evidence" value="ECO:0007669"/>
    <property type="project" value="UniProtKB-SubCell"/>
</dbReference>
<keyword evidence="7 10" id="KW-0175">Coiled coil</keyword>
<reference evidence="12" key="1">
    <citation type="submission" date="2023-06" db="EMBL/GenBank/DDBJ databases">
        <title>Male Hemibagrus guttatus genome.</title>
        <authorList>
            <person name="Bian C."/>
        </authorList>
    </citation>
    <scope>NUCLEOTIDE SEQUENCE</scope>
    <source>
        <strain evidence="12">Male_cb2023</strain>
        <tissue evidence="12">Muscle</tissue>
    </source>
</reference>
<dbReference type="GO" id="GO:0016020">
    <property type="term" value="C:membrane"/>
    <property type="evidence" value="ECO:0007669"/>
    <property type="project" value="InterPro"/>
</dbReference>
<dbReference type="GO" id="GO:0005737">
    <property type="term" value="C:cytoplasm"/>
    <property type="evidence" value="ECO:0007669"/>
    <property type="project" value="UniProtKB-SubCell"/>
</dbReference>
<evidence type="ECO:0000256" key="2">
    <source>
        <dbReference type="ARBA" id="ARBA00004496"/>
    </source>
</evidence>
<keyword evidence="6" id="KW-0770">Synapse</keyword>
<evidence type="ECO:0000256" key="7">
    <source>
        <dbReference type="ARBA" id="ARBA00023054"/>
    </source>
</evidence>
<dbReference type="Proteomes" id="UP001274896">
    <property type="component" value="Unassembled WGS sequence"/>
</dbReference>
<evidence type="ECO:0000256" key="4">
    <source>
        <dbReference type="ARBA" id="ARBA00005756"/>
    </source>
</evidence>
<dbReference type="GO" id="GO:0008360">
    <property type="term" value="P:regulation of cell shape"/>
    <property type="evidence" value="ECO:0007669"/>
    <property type="project" value="InterPro"/>
</dbReference>
<protein>
    <recommendedName>
        <fullName evidence="9">Palmdelphin</fullName>
    </recommendedName>
</protein>
<evidence type="ECO:0000256" key="11">
    <source>
        <dbReference type="SAM" id="MobiDB-lite"/>
    </source>
</evidence>
<name>A0AAE0RB90_9TELE</name>
<evidence type="ECO:0000313" key="12">
    <source>
        <dbReference type="EMBL" id="KAK3550630.1"/>
    </source>
</evidence>
<evidence type="ECO:0000256" key="3">
    <source>
        <dbReference type="ARBA" id="ARBA00004552"/>
    </source>
</evidence>
<accession>A0AAE0RB90</accession>
<evidence type="ECO:0000256" key="10">
    <source>
        <dbReference type="SAM" id="Coils"/>
    </source>
</evidence>
<dbReference type="EMBL" id="JAUCMX010000003">
    <property type="protein sequence ID" value="KAK3550630.1"/>
    <property type="molecule type" value="Genomic_DNA"/>
</dbReference>
<evidence type="ECO:0000256" key="6">
    <source>
        <dbReference type="ARBA" id="ARBA00023018"/>
    </source>
</evidence>
<proteinExistence type="inferred from homology"/>
<dbReference type="AlphaFoldDB" id="A0AAE0RB90"/>
<comment type="similarity">
    <text evidence="4">Belongs to the paralemmin family.</text>
</comment>
<evidence type="ECO:0000256" key="5">
    <source>
        <dbReference type="ARBA" id="ARBA00022490"/>
    </source>
</evidence>
<comment type="caution">
    <text evidence="12">The sequence shown here is derived from an EMBL/GenBank/DDBJ whole genome shotgun (WGS) entry which is preliminary data.</text>
</comment>
<feature type="region of interest" description="Disordered" evidence="11">
    <location>
        <begin position="248"/>
        <end position="270"/>
    </location>
</feature>
<keyword evidence="5" id="KW-0963">Cytoplasm</keyword>
<dbReference type="PANTHER" id="PTHR46881:SF1">
    <property type="entry name" value="PALMDELPHIN"/>
    <property type="match status" value="1"/>
</dbReference>